<evidence type="ECO:0000256" key="2">
    <source>
        <dbReference type="RuleBase" id="RU410713"/>
    </source>
</evidence>
<dbReference type="Proteomes" id="UP000305064">
    <property type="component" value="Unassembled WGS sequence"/>
</dbReference>
<dbReference type="GO" id="GO:0097602">
    <property type="term" value="F:cullin family protein binding"/>
    <property type="evidence" value="ECO:0007669"/>
    <property type="project" value="TreeGrafter"/>
</dbReference>
<dbReference type="Gene3D" id="1.10.8.10">
    <property type="entry name" value="DNA helicase RuvA subunit, C-terminal domain"/>
    <property type="match status" value="1"/>
</dbReference>
<organism evidence="5 6">
    <name type="scientific">Aureobasidium pullulans</name>
    <name type="common">Black yeast</name>
    <name type="synonym">Pullularia pullulans</name>
    <dbReference type="NCBI Taxonomy" id="5580"/>
    <lineage>
        <taxon>Eukaryota</taxon>
        <taxon>Fungi</taxon>
        <taxon>Dikarya</taxon>
        <taxon>Ascomycota</taxon>
        <taxon>Pezizomycotina</taxon>
        <taxon>Dothideomycetes</taxon>
        <taxon>Dothideomycetidae</taxon>
        <taxon>Dothideales</taxon>
        <taxon>Saccotheciaceae</taxon>
        <taxon>Aureobasidium</taxon>
    </lineage>
</organism>
<dbReference type="GO" id="GO:0031624">
    <property type="term" value="F:ubiquitin conjugating enzyme binding"/>
    <property type="evidence" value="ECO:0007669"/>
    <property type="project" value="TreeGrafter"/>
</dbReference>
<dbReference type="InterPro" id="IPR042460">
    <property type="entry name" value="DCN1-like_PONY"/>
</dbReference>
<keyword evidence="1" id="KW-0833">Ubl conjugation pathway</keyword>
<dbReference type="PROSITE" id="PS51229">
    <property type="entry name" value="DCUN1"/>
    <property type="match status" value="1"/>
</dbReference>
<dbReference type="Pfam" id="PF03556">
    <property type="entry name" value="Cullin_binding"/>
    <property type="match status" value="1"/>
</dbReference>
<dbReference type="InterPro" id="IPR009060">
    <property type="entry name" value="UBA-like_sf"/>
</dbReference>
<feature type="region of interest" description="Disordered" evidence="3">
    <location>
        <begin position="1"/>
        <end position="31"/>
    </location>
</feature>
<dbReference type="PANTHER" id="PTHR12281">
    <property type="entry name" value="RP42 RELATED"/>
    <property type="match status" value="1"/>
</dbReference>
<accession>A0A4S9UC64</accession>
<dbReference type="Gene3D" id="1.10.238.200">
    <property type="entry name" value="Cullin, PONY binding domain"/>
    <property type="match status" value="1"/>
</dbReference>
<name>A0A4S9UC64_AURPU</name>
<reference evidence="5 6" key="1">
    <citation type="submission" date="2018-10" db="EMBL/GenBank/DDBJ databases">
        <title>Fifty Aureobasidium pullulans genomes reveal a recombining polyextremotolerant generalist.</title>
        <authorList>
            <person name="Gostincar C."/>
            <person name="Turk M."/>
            <person name="Zajc J."/>
            <person name="Gunde-Cimerman N."/>
        </authorList>
    </citation>
    <scope>NUCLEOTIDE SEQUENCE [LARGE SCALE GENOMIC DNA]</scope>
    <source>
        <strain evidence="5 6">EXF-4256</strain>
    </source>
</reference>
<evidence type="ECO:0000256" key="1">
    <source>
        <dbReference type="ARBA" id="ARBA00022786"/>
    </source>
</evidence>
<gene>
    <name evidence="5" type="ORF">D6C94_09968</name>
</gene>
<dbReference type="CDD" id="cd14273">
    <property type="entry name" value="UBA_TAP-C_like"/>
    <property type="match status" value="1"/>
</dbReference>
<dbReference type="InterPro" id="IPR005176">
    <property type="entry name" value="PONY_dom"/>
</dbReference>
<dbReference type="PANTHER" id="PTHR12281:SF31">
    <property type="entry name" value="DCN1-LIKE PROTEIN 3"/>
    <property type="match status" value="1"/>
</dbReference>
<comment type="caution">
    <text evidence="5">The sequence shown here is derived from an EMBL/GenBank/DDBJ whole genome shotgun (WGS) entry which is preliminary data.</text>
</comment>
<evidence type="ECO:0000256" key="3">
    <source>
        <dbReference type="SAM" id="MobiDB-lite"/>
    </source>
</evidence>
<dbReference type="Pfam" id="PF14555">
    <property type="entry name" value="UBA_4"/>
    <property type="match status" value="1"/>
</dbReference>
<dbReference type="InterPro" id="IPR014764">
    <property type="entry name" value="DCN-prot"/>
</dbReference>
<dbReference type="GO" id="GO:0000151">
    <property type="term" value="C:ubiquitin ligase complex"/>
    <property type="evidence" value="ECO:0007669"/>
    <property type="project" value="TreeGrafter"/>
</dbReference>
<sequence>MPVATKRKRTTTASEDTASSPPMKKSSRPSYTAQQKAAIQAFVEATSTDRVQAAKWLRNHNWNTSAAANQYFAVGGGQASTVSKSTLNKLFDKYREDVANEPDEVNIEGTMALLNDIEVSPEDVGALIFSELVKSPSLGRLTRTEFVDSLAALGIPDIKKLRDTVQQRRQSLASPTFRPTFKQIYKHTFLLARAQGQKAVALDMATEYWRLLFTSPSLEWTSQNTPWLEWWIEFLQEKYKKSVNKDMWDQTLVFAEKTLADEALSFWSEDSAWPGVIDEFVEYIKTDKRGGQNAGDAMDTA</sequence>
<dbReference type="GO" id="GO:0032182">
    <property type="term" value="F:ubiquitin-like protein binding"/>
    <property type="evidence" value="ECO:0007669"/>
    <property type="project" value="TreeGrafter"/>
</dbReference>
<dbReference type="EMBL" id="QZBJ01000116">
    <property type="protein sequence ID" value="THY68973.1"/>
    <property type="molecule type" value="Genomic_DNA"/>
</dbReference>
<comment type="function">
    <text evidence="2">Neddylation of cullins play an essential role in the regulation of SCF-type complexes activity.</text>
</comment>
<dbReference type="GO" id="GO:0045116">
    <property type="term" value="P:protein neddylation"/>
    <property type="evidence" value="ECO:0007669"/>
    <property type="project" value="TreeGrafter"/>
</dbReference>
<evidence type="ECO:0000313" key="5">
    <source>
        <dbReference type="EMBL" id="THY68973.1"/>
    </source>
</evidence>
<feature type="compositionally biased region" description="Basic residues" evidence="3">
    <location>
        <begin position="1"/>
        <end position="10"/>
    </location>
</feature>
<dbReference type="AlphaFoldDB" id="A0A4S9UC64"/>
<protein>
    <recommendedName>
        <fullName evidence="2">Defective in cullin neddylation protein</fullName>
    </recommendedName>
</protein>
<proteinExistence type="predicted"/>
<feature type="domain" description="DCUN1" evidence="4">
    <location>
        <begin position="82"/>
        <end position="285"/>
    </location>
</feature>
<evidence type="ECO:0000259" key="4">
    <source>
        <dbReference type="PROSITE" id="PS51229"/>
    </source>
</evidence>
<evidence type="ECO:0000313" key="6">
    <source>
        <dbReference type="Proteomes" id="UP000305064"/>
    </source>
</evidence>
<dbReference type="SUPFAM" id="SSF46934">
    <property type="entry name" value="UBA-like"/>
    <property type="match status" value="1"/>
</dbReference>
<dbReference type="Gene3D" id="1.10.238.10">
    <property type="entry name" value="EF-hand"/>
    <property type="match status" value="1"/>
</dbReference>
<feature type="compositionally biased region" description="Low complexity" evidence="3">
    <location>
        <begin position="19"/>
        <end position="30"/>
    </location>
</feature>